<name>A0A166D0C1_9AGAM</name>
<protein>
    <submittedName>
        <fullName evidence="2">Uncharacterized protein</fullName>
    </submittedName>
</protein>
<reference evidence="2 3" key="1">
    <citation type="journal article" date="2016" name="Mol. Biol. Evol.">
        <title>Comparative Genomics of Early-Diverging Mushroom-Forming Fungi Provides Insights into the Origins of Lignocellulose Decay Capabilities.</title>
        <authorList>
            <person name="Nagy L.G."/>
            <person name="Riley R."/>
            <person name="Tritt A."/>
            <person name="Adam C."/>
            <person name="Daum C."/>
            <person name="Floudas D."/>
            <person name="Sun H."/>
            <person name="Yadav J.S."/>
            <person name="Pangilinan J."/>
            <person name="Larsson K.H."/>
            <person name="Matsuura K."/>
            <person name="Barry K."/>
            <person name="Labutti K."/>
            <person name="Kuo R."/>
            <person name="Ohm R.A."/>
            <person name="Bhattacharya S.S."/>
            <person name="Shirouzu T."/>
            <person name="Yoshinaga Y."/>
            <person name="Martin F.M."/>
            <person name="Grigoriev I.V."/>
            <person name="Hibbett D.S."/>
        </authorList>
    </citation>
    <scope>NUCLEOTIDE SEQUENCE [LARGE SCALE GENOMIC DNA]</scope>
    <source>
        <strain evidence="2 3">HHB10207 ss-3</strain>
    </source>
</reference>
<keyword evidence="3" id="KW-1185">Reference proteome</keyword>
<dbReference type="Proteomes" id="UP000076798">
    <property type="component" value="Unassembled WGS sequence"/>
</dbReference>
<organism evidence="2 3">
    <name type="scientific">Sistotremastrum suecicum HHB10207 ss-3</name>
    <dbReference type="NCBI Taxonomy" id="1314776"/>
    <lineage>
        <taxon>Eukaryota</taxon>
        <taxon>Fungi</taxon>
        <taxon>Dikarya</taxon>
        <taxon>Basidiomycota</taxon>
        <taxon>Agaricomycotina</taxon>
        <taxon>Agaricomycetes</taxon>
        <taxon>Sistotremastrales</taxon>
        <taxon>Sistotremastraceae</taxon>
        <taxon>Sistotremastrum</taxon>
    </lineage>
</organism>
<dbReference type="AlphaFoldDB" id="A0A166D0C1"/>
<proteinExistence type="predicted"/>
<evidence type="ECO:0000313" key="3">
    <source>
        <dbReference type="Proteomes" id="UP000076798"/>
    </source>
</evidence>
<evidence type="ECO:0000256" key="1">
    <source>
        <dbReference type="SAM" id="MobiDB-lite"/>
    </source>
</evidence>
<evidence type="ECO:0000313" key="2">
    <source>
        <dbReference type="EMBL" id="KZT38019.1"/>
    </source>
</evidence>
<sequence length="212" mass="24400">MEHRRARKPSPARNWIRMTKNSRRMIQNIVESARHLNFPKLTWTLSNSPSDRTAGRNHDPKARIHHANPSTPKSNIKPPPLLPPFLIPHPLTDSKRIPGCTPAPEKSTLSKPFPSPPLESFLAPRVRRCIHLLYDTIRYDVDREHLIIALFTTTHLPYSTFRLFHPSSLSSSLPSFLSQRFMTNHPDFDPIQNRPIHSILSSSLRLLTLLRL</sequence>
<gene>
    <name evidence="2" type="ORF">SISSUDRAFT_786710</name>
</gene>
<feature type="compositionally biased region" description="Basic and acidic residues" evidence="1">
    <location>
        <begin position="53"/>
        <end position="62"/>
    </location>
</feature>
<dbReference type="EMBL" id="KV428071">
    <property type="protein sequence ID" value="KZT38019.1"/>
    <property type="molecule type" value="Genomic_DNA"/>
</dbReference>
<accession>A0A166D0C1</accession>
<feature type="region of interest" description="Disordered" evidence="1">
    <location>
        <begin position="42"/>
        <end position="78"/>
    </location>
</feature>